<accession>A0A834NS79</accession>
<comment type="caution">
    <text evidence="2">The sequence shown here is derived from an EMBL/GenBank/DDBJ whole genome shotgun (WGS) entry which is preliminary data.</text>
</comment>
<keyword evidence="1" id="KW-0732">Signal</keyword>
<dbReference type="EMBL" id="JACSDY010000010">
    <property type="protein sequence ID" value="KAF7417006.1"/>
    <property type="molecule type" value="Genomic_DNA"/>
</dbReference>
<keyword evidence="3" id="KW-1185">Reference proteome</keyword>
<evidence type="ECO:0000256" key="1">
    <source>
        <dbReference type="SAM" id="SignalP"/>
    </source>
</evidence>
<evidence type="ECO:0000313" key="2">
    <source>
        <dbReference type="EMBL" id="KAF7417006.1"/>
    </source>
</evidence>
<sequence>MRRLLGCLLPLTSIFMLWLARKVSFRVDKCGQRQTMPRAKIHQVEIGFLERSENENICGPVGPRDELDVFRLDHQNGPTRMQTDVPQSPCLSNGTCLSTG</sequence>
<organism evidence="2 3">
    <name type="scientific">Vespula pensylvanica</name>
    <name type="common">Western yellow jacket</name>
    <name type="synonym">Wasp</name>
    <dbReference type="NCBI Taxonomy" id="30213"/>
    <lineage>
        <taxon>Eukaryota</taxon>
        <taxon>Metazoa</taxon>
        <taxon>Ecdysozoa</taxon>
        <taxon>Arthropoda</taxon>
        <taxon>Hexapoda</taxon>
        <taxon>Insecta</taxon>
        <taxon>Pterygota</taxon>
        <taxon>Neoptera</taxon>
        <taxon>Endopterygota</taxon>
        <taxon>Hymenoptera</taxon>
        <taxon>Apocrita</taxon>
        <taxon>Aculeata</taxon>
        <taxon>Vespoidea</taxon>
        <taxon>Vespidae</taxon>
        <taxon>Vespinae</taxon>
        <taxon>Vespula</taxon>
    </lineage>
</organism>
<name>A0A834NS79_VESPE</name>
<reference evidence="2" key="1">
    <citation type="journal article" date="2020" name="G3 (Bethesda)">
        <title>High-Quality Assemblies for Three Invasive Social Wasps from the &lt;i&gt;Vespula&lt;/i&gt; Genus.</title>
        <authorList>
            <person name="Harrop T.W.R."/>
            <person name="Guhlin J."/>
            <person name="McLaughlin G.M."/>
            <person name="Permina E."/>
            <person name="Stockwell P."/>
            <person name="Gilligan J."/>
            <person name="Le Lec M.F."/>
            <person name="Gruber M.A.M."/>
            <person name="Quinn O."/>
            <person name="Lovegrove M."/>
            <person name="Duncan E.J."/>
            <person name="Remnant E.J."/>
            <person name="Van Eeckhoven J."/>
            <person name="Graham B."/>
            <person name="Knapp R.A."/>
            <person name="Langford K.W."/>
            <person name="Kronenberg Z."/>
            <person name="Press M.O."/>
            <person name="Eacker S.M."/>
            <person name="Wilson-Rankin E.E."/>
            <person name="Purcell J."/>
            <person name="Lester P.J."/>
            <person name="Dearden P.K."/>
        </authorList>
    </citation>
    <scope>NUCLEOTIDE SEQUENCE</scope>
    <source>
        <strain evidence="2">Volc-1</strain>
    </source>
</reference>
<feature type="signal peptide" evidence="1">
    <location>
        <begin position="1"/>
        <end position="20"/>
    </location>
</feature>
<gene>
    <name evidence="2" type="ORF">H0235_011537</name>
</gene>
<feature type="chain" id="PRO_5033048920" description="Secreted protein" evidence="1">
    <location>
        <begin position="21"/>
        <end position="100"/>
    </location>
</feature>
<dbReference type="Proteomes" id="UP000600918">
    <property type="component" value="Unassembled WGS sequence"/>
</dbReference>
<protein>
    <recommendedName>
        <fullName evidence="4">Secreted protein</fullName>
    </recommendedName>
</protein>
<dbReference type="AlphaFoldDB" id="A0A834NS79"/>
<evidence type="ECO:0000313" key="3">
    <source>
        <dbReference type="Proteomes" id="UP000600918"/>
    </source>
</evidence>
<proteinExistence type="predicted"/>
<evidence type="ECO:0008006" key="4">
    <source>
        <dbReference type="Google" id="ProtNLM"/>
    </source>
</evidence>